<dbReference type="EMBL" id="JARUPT010000480">
    <property type="protein sequence ID" value="KAK0371001.1"/>
    <property type="molecule type" value="Genomic_DNA"/>
</dbReference>
<evidence type="ECO:0000313" key="3">
    <source>
        <dbReference type="Proteomes" id="UP001169217"/>
    </source>
</evidence>
<feature type="compositionally biased region" description="Basic residues" evidence="1">
    <location>
        <begin position="29"/>
        <end position="39"/>
    </location>
</feature>
<gene>
    <name evidence="2" type="ORF">CLIM01_11651</name>
</gene>
<proteinExistence type="predicted"/>
<organism evidence="2 3">
    <name type="scientific">Colletotrichum limetticola</name>
    <dbReference type="NCBI Taxonomy" id="1209924"/>
    <lineage>
        <taxon>Eukaryota</taxon>
        <taxon>Fungi</taxon>
        <taxon>Dikarya</taxon>
        <taxon>Ascomycota</taxon>
        <taxon>Pezizomycotina</taxon>
        <taxon>Sordariomycetes</taxon>
        <taxon>Hypocreomycetidae</taxon>
        <taxon>Glomerellales</taxon>
        <taxon>Glomerellaceae</taxon>
        <taxon>Colletotrichum</taxon>
        <taxon>Colletotrichum acutatum species complex</taxon>
    </lineage>
</organism>
<comment type="caution">
    <text evidence="2">The sequence shown here is derived from an EMBL/GenBank/DDBJ whole genome shotgun (WGS) entry which is preliminary data.</text>
</comment>
<evidence type="ECO:0000313" key="2">
    <source>
        <dbReference type="EMBL" id="KAK0371001.1"/>
    </source>
</evidence>
<reference evidence="2" key="1">
    <citation type="submission" date="2023-04" db="EMBL/GenBank/DDBJ databases">
        <title>Colletotrichum limetticola genome sequence.</title>
        <authorList>
            <person name="Baroncelli R."/>
        </authorList>
    </citation>
    <scope>NUCLEOTIDE SEQUENCE</scope>
    <source>
        <strain evidence="2">KLA-Anderson</strain>
    </source>
</reference>
<feature type="region of interest" description="Disordered" evidence="1">
    <location>
        <begin position="29"/>
        <end position="52"/>
    </location>
</feature>
<protein>
    <recommendedName>
        <fullName evidence="4">C2H2-type domain-containing protein</fullName>
    </recommendedName>
</protein>
<dbReference type="Gene3D" id="3.30.160.60">
    <property type="entry name" value="Classic Zinc Finger"/>
    <property type="match status" value="1"/>
</dbReference>
<keyword evidence="3" id="KW-1185">Reference proteome</keyword>
<sequence>MPTTVVENSLQCTEPGCKLRVFSTPSNLKRHKQSKHGSRVKMPCGRDQQNHKSNIRRHQKSCHGCRQALGQLLAPYGWNNLESTTDAVPNLTGMSNLGFTSTNYSQDFIDISFLMGDNMFENAGSENSF</sequence>
<name>A0ABQ9PGG4_9PEZI</name>
<evidence type="ECO:0000256" key="1">
    <source>
        <dbReference type="SAM" id="MobiDB-lite"/>
    </source>
</evidence>
<evidence type="ECO:0008006" key="4">
    <source>
        <dbReference type="Google" id="ProtNLM"/>
    </source>
</evidence>
<dbReference type="Proteomes" id="UP001169217">
    <property type="component" value="Unassembled WGS sequence"/>
</dbReference>
<accession>A0ABQ9PGG4</accession>